<evidence type="ECO:0000313" key="7">
    <source>
        <dbReference type="EMBL" id="URE01208.1"/>
    </source>
</evidence>
<reference evidence="7" key="1">
    <citation type="submission" date="2022-05" db="EMBL/GenBank/DDBJ databases">
        <title>The Musa troglodytarum L. genome provides insights into the mechanism of non-climacteric behaviour and enrichment of carotenoids.</title>
        <authorList>
            <person name="Wang J."/>
        </authorList>
    </citation>
    <scope>NUCLEOTIDE SEQUENCE</scope>
    <source>
        <tissue evidence="7">Leaf</tissue>
    </source>
</reference>
<evidence type="ECO:0000313" key="8">
    <source>
        <dbReference type="Proteomes" id="UP001055439"/>
    </source>
</evidence>
<keyword evidence="2 4" id="KW-1184">Jasmonic acid signaling pathway</keyword>
<evidence type="ECO:0000256" key="5">
    <source>
        <dbReference type="SAM" id="MobiDB-lite"/>
    </source>
</evidence>
<keyword evidence="4" id="KW-0539">Nucleus</keyword>
<dbReference type="GO" id="GO:2000022">
    <property type="term" value="P:regulation of jasmonic acid mediated signaling pathway"/>
    <property type="evidence" value="ECO:0007669"/>
    <property type="project" value="UniProtKB-UniRule"/>
</dbReference>
<proteinExistence type="inferred from homology"/>
<dbReference type="GO" id="GO:0031347">
    <property type="term" value="P:regulation of defense response"/>
    <property type="evidence" value="ECO:0007669"/>
    <property type="project" value="UniProtKB-UniRule"/>
</dbReference>
<dbReference type="Pfam" id="PF09425">
    <property type="entry name" value="Jas_motif"/>
    <property type="match status" value="1"/>
</dbReference>
<name>A0A9E7K041_9LILI</name>
<evidence type="ECO:0000256" key="1">
    <source>
        <dbReference type="ARBA" id="ARBA00008614"/>
    </source>
</evidence>
<comment type="subcellular location">
    <subcellularLocation>
        <location evidence="4">Nucleus</location>
    </subcellularLocation>
</comment>
<dbReference type="GO" id="GO:0009611">
    <property type="term" value="P:response to wounding"/>
    <property type="evidence" value="ECO:0007669"/>
    <property type="project" value="UniProtKB-UniRule"/>
</dbReference>
<dbReference type="OrthoDB" id="1937734at2759"/>
<comment type="domain">
    <text evidence="4">The jas domain is required for interaction with COI1.</text>
</comment>
<dbReference type="PANTHER" id="PTHR33077:SF140">
    <property type="entry name" value="PROTEIN TIFY 10B"/>
    <property type="match status" value="1"/>
</dbReference>
<comment type="function">
    <text evidence="4">Repressor of jasmonate responses.</text>
</comment>
<evidence type="ECO:0000256" key="4">
    <source>
        <dbReference type="RuleBase" id="RU369065"/>
    </source>
</evidence>
<evidence type="ECO:0000256" key="2">
    <source>
        <dbReference type="ARBA" id="ARBA00022819"/>
    </source>
</evidence>
<evidence type="ECO:0000256" key="3">
    <source>
        <dbReference type="ARBA" id="ARBA00022843"/>
    </source>
</evidence>
<dbReference type="InterPro" id="IPR018467">
    <property type="entry name" value="CCT_CS"/>
</dbReference>
<dbReference type="AlphaFoldDB" id="A0A9E7K041"/>
<feature type="domain" description="Tify" evidence="6">
    <location>
        <begin position="14"/>
        <end position="49"/>
    </location>
</feature>
<sequence length="209" mass="23726">MQMLTLNRYHCFRHTEKFSQLTIFYGGKVLVFDDFPADKAKDLLQMAGKESTVAPKLGLPVPSPTNAAESSTQNGLPKPFQANASDMPIARKNSLHRFLEKRKDRWTLTVSLLMPSGLAPKHHIKPMVARWRRHRMRSSWKTANLGLDWTETIDFLVDHKIWFGILVHGPQILQGTRFLSPFHVSTGRFRPEGFTCGQKPCLSANGKSK</sequence>
<feature type="compositionally biased region" description="Polar residues" evidence="5">
    <location>
        <begin position="64"/>
        <end position="75"/>
    </location>
</feature>
<dbReference type="Proteomes" id="UP001055439">
    <property type="component" value="Chromosome 5"/>
</dbReference>
<keyword evidence="8" id="KW-1185">Reference proteome</keyword>
<dbReference type="EMBL" id="CP097507">
    <property type="protein sequence ID" value="URE01208.1"/>
    <property type="molecule type" value="Genomic_DNA"/>
</dbReference>
<dbReference type="InterPro" id="IPR040390">
    <property type="entry name" value="TIFY/JAZ"/>
</dbReference>
<accession>A0A9E7K041</accession>
<gene>
    <name evidence="7" type="ORF">MUK42_19549</name>
</gene>
<dbReference type="SMART" id="SM00979">
    <property type="entry name" value="TIFY"/>
    <property type="match status" value="1"/>
</dbReference>
<dbReference type="InterPro" id="IPR010399">
    <property type="entry name" value="Tify_dom"/>
</dbReference>
<dbReference type="Pfam" id="PF06200">
    <property type="entry name" value="tify"/>
    <property type="match status" value="1"/>
</dbReference>
<dbReference type="PROSITE" id="PS51320">
    <property type="entry name" value="TIFY"/>
    <property type="match status" value="1"/>
</dbReference>
<evidence type="ECO:0000259" key="6">
    <source>
        <dbReference type="PROSITE" id="PS51320"/>
    </source>
</evidence>
<comment type="similarity">
    <text evidence="1 4">Belongs to the TIFY/JAZ family.</text>
</comment>
<feature type="region of interest" description="Disordered" evidence="5">
    <location>
        <begin position="54"/>
        <end position="83"/>
    </location>
</feature>
<protein>
    <recommendedName>
        <fullName evidence="4">Protein TIFY</fullName>
    </recommendedName>
    <alternativeName>
        <fullName evidence="4">Jasmonate ZIM domain-containing protein</fullName>
    </alternativeName>
</protein>
<dbReference type="GO" id="GO:0005634">
    <property type="term" value="C:nucleus"/>
    <property type="evidence" value="ECO:0007669"/>
    <property type="project" value="UniProtKB-SubCell"/>
</dbReference>
<keyword evidence="3" id="KW-0832">Ubl conjugation</keyword>
<dbReference type="PANTHER" id="PTHR33077">
    <property type="entry name" value="PROTEIN TIFY 4A-RELATED-RELATED"/>
    <property type="match status" value="1"/>
</dbReference>
<organism evidence="7 8">
    <name type="scientific">Musa troglodytarum</name>
    <name type="common">fe'i banana</name>
    <dbReference type="NCBI Taxonomy" id="320322"/>
    <lineage>
        <taxon>Eukaryota</taxon>
        <taxon>Viridiplantae</taxon>
        <taxon>Streptophyta</taxon>
        <taxon>Embryophyta</taxon>
        <taxon>Tracheophyta</taxon>
        <taxon>Spermatophyta</taxon>
        <taxon>Magnoliopsida</taxon>
        <taxon>Liliopsida</taxon>
        <taxon>Zingiberales</taxon>
        <taxon>Musaceae</taxon>
        <taxon>Musa</taxon>
    </lineage>
</organism>